<dbReference type="Gene3D" id="3.30.70.270">
    <property type="match status" value="1"/>
</dbReference>
<dbReference type="InterPro" id="IPR050469">
    <property type="entry name" value="Diguanylate_Cyclase"/>
</dbReference>
<evidence type="ECO:0000313" key="6">
    <source>
        <dbReference type="Proteomes" id="UP000238762"/>
    </source>
</evidence>
<dbReference type="NCBIfam" id="TIGR00254">
    <property type="entry name" value="GGDEF"/>
    <property type="match status" value="1"/>
</dbReference>
<keyword evidence="1" id="KW-0597">Phosphoprotein</keyword>
<dbReference type="InterPro" id="IPR000160">
    <property type="entry name" value="GGDEF_dom"/>
</dbReference>
<dbReference type="InterPro" id="IPR011006">
    <property type="entry name" value="CheY-like_superfamily"/>
</dbReference>
<dbReference type="SUPFAM" id="SSF55073">
    <property type="entry name" value="Nucleotide cyclase"/>
    <property type="match status" value="1"/>
</dbReference>
<evidence type="ECO:0000256" key="1">
    <source>
        <dbReference type="PROSITE-ProRule" id="PRU00169"/>
    </source>
</evidence>
<feature type="modified residue" description="4-aspartylphosphate" evidence="1">
    <location>
        <position position="60"/>
    </location>
</feature>
<dbReference type="Gene3D" id="3.40.50.2300">
    <property type="match status" value="1"/>
</dbReference>
<evidence type="ECO:0000256" key="2">
    <source>
        <dbReference type="SAM" id="Coils"/>
    </source>
</evidence>
<dbReference type="PANTHER" id="PTHR45138:SF9">
    <property type="entry name" value="DIGUANYLATE CYCLASE DGCM-RELATED"/>
    <property type="match status" value="1"/>
</dbReference>
<comment type="caution">
    <text evidence="5">The sequence shown here is derived from an EMBL/GenBank/DDBJ whole genome shotgun (WGS) entry which is preliminary data.</text>
</comment>
<evidence type="ECO:0000259" key="4">
    <source>
        <dbReference type="PROSITE" id="PS50887"/>
    </source>
</evidence>
<dbReference type="OrthoDB" id="453368at2"/>
<dbReference type="SMART" id="SM00267">
    <property type="entry name" value="GGDEF"/>
    <property type="match status" value="1"/>
</dbReference>
<dbReference type="PANTHER" id="PTHR45138">
    <property type="entry name" value="REGULATORY COMPONENTS OF SENSORY TRANSDUCTION SYSTEM"/>
    <property type="match status" value="1"/>
</dbReference>
<feature type="domain" description="GGDEF" evidence="4">
    <location>
        <begin position="198"/>
        <end position="335"/>
    </location>
</feature>
<dbReference type="InterPro" id="IPR001789">
    <property type="entry name" value="Sig_transdc_resp-reg_receiver"/>
</dbReference>
<dbReference type="PROSITE" id="PS50110">
    <property type="entry name" value="RESPONSE_REGULATORY"/>
    <property type="match status" value="1"/>
</dbReference>
<protein>
    <submittedName>
        <fullName evidence="5">Diguanylate cyclase response regulator</fullName>
    </submittedName>
</protein>
<dbReference type="InterPro" id="IPR043128">
    <property type="entry name" value="Rev_trsase/Diguanyl_cyclase"/>
</dbReference>
<accession>A0A2T1BZ53</accession>
<dbReference type="PROSITE" id="PS50887">
    <property type="entry name" value="GGDEF"/>
    <property type="match status" value="1"/>
</dbReference>
<dbReference type="GO" id="GO:0000160">
    <property type="term" value="P:phosphorelay signal transduction system"/>
    <property type="evidence" value="ECO:0007669"/>
    <property type="project" value="InterPro"/>
</dbReference>
<sequence length="350" mass="39400">MSNQVALCKGDLLIIDDLAENLRLLSEILKIAGYKVRCAVDGQTGLMAAKTSPPDLILLDVKMEEIDGYEVCKQLKSDRLTADIPIMFISAYGSIQEKIKAFGVGGVDFITKPFQAAEVIVRINNQLTLRRLQQQLIEKNQQLEQEISDRQRAEFELKQAYSALEKLAYLDGLTRVANRMYLDKFLHHEWNRAKREQESLALILCDIDYFKNYNDTYGHLVGDRCLRQIAHALSKVVQRSTDLVARYGGEEFCLVLSNTNLSGAMNIATAIQDRVQKLHICHEKSPISNYITLSLGLAAYIPSQKTSIKHLLHMADKALYQAKAAGKNQFIVAGEQVCSISHKLEVRSKI</sequence>
<proteinExistence type="predicted"/>
<dbReference type="GO" id="GO:0005886">
    <property type="term" value="C:plasma membrane"/>
    <property type="evidence" value="ECO:0007669"/>
    <property type="project" value="TreeGrafter"/>
</dbReference>
<reference evidence="5 6" key="2">
    <citation type="submission" date="2018-03" db="EMBL/GenBank/DDBJ databases">
        <title>The ancient ancestry and fast evolution of plastids.</title>
        <authorList>
            <person name="Moore K.R."/>
            <person name="Magnabosco C."/>
            <person name="Momper L."/>
            <person name="Gold D.A."/>
            <person name="Bosak T."/>
            <person name="Fournier G.P."/>
        </authorList>
    </citation>
    <scope>NUCLEOTIDE SEQUENCE [LARGE SCALE GENOMIC DNA]</scope>
    <source>
        <strain evidence="5 6">CCAP 1448/3</strain>
    </source>
</reference>
<dbReference type="GO" id="GO:0043709">
    <property type="term" value="P:cell adhesion involved in single-species biofilm formation"/>
    <property type="evidence" value="ECO:0007669"/>
    <property type="project" value="TreeGrafter"/>
</dbReference>
<evidence type="ECO:0000313" key="5">
    <source>
        <dbReference type="EMBL" id="PSB01299.1"/>
    </source>
</evidence>
<dbReference type="SUPFAM" id="SSF52172">
    <property type="entry name" value="CheY-like"/>
    <property type="match status" value="1"/>
</dbReference>
<name>A0A2T1BZ53_9CYAN</name>
<dbReference type="CDD" id="cd01949">
    <property type="entry name" value="GGDEF"/>
    <property type="match status" value="1"/>
</dbReference>
<dbReference type="SMART" id="SM00448">
    <property type="entry name" value="REC"/>
    <property type="match status" value="1"/>
</dbReference>
<feature type="coiled-coil region" evidence="2">
    <location>
        <begin position="126"/>
        <end position="153"/>
    </location>
</feature>
<dbReference type="RefSeq" id="WP_106290336.1">
    <property type="nucleotide sequence ID" value="NZ_CAWNTC010000148.1"/>
</dbReference>
<dbReference type="Pfam" id="PF00072">
    <property type="entry name" value="Response_reg"/>
    <property type="match status" value="1"/>
</dbReference>
<dbReference type="AlphaFoldDB" id="A0A2T1BZ53"/>
<reference evidence="5 6" key="1">
    <citation type="submission" date="2018-02" db="EMBL/GenBank/DDBJ databases">
        <authorList>
            <person name="Cohen D.B."/>
            <person name="Kent A.D."/>
        </authorList>
    </citation>
    <scope>NUCLEOTIDE SEQUENCE [LARGE SCALE GENOMIC DNA]</scope>
    <source>
        <strain evidence="5 6">CCAP 1448/3</strain>
    </source>
</reference>
<dbReference type="Pfam" id="PF00990">
    <property type="entry name" value="GGDEF"/>
    <property type="match status" value="1"/>
</dbReference>
<keyword evidence="2" id="KW-0175">Coiled coil</keyword>
<feature type="domain" description="Response regulatory" evidence="3">
    <location>
        <begin position="11"/>
        <end position="127"/>
    </location>
</feature>
<dbReference type="InterPro" id="IPR029787">
    <property type="entry name" value="Nucleotide_cyclase"/>
</dbReference>
<dbReference type="Proteomes" id="UP000238762">
    <property type="component" value="Unassembled WGS sequence"/>
</dbReference>
<gene>
    <name evidence="5" type="ORF">C7B64_19085</name>
</gene>
<dbReference type="CDD" id="cd19920">
    <property type="entry name" value="REC_PA4781-like"/>
    <property type="match status" value="1"/>
</dbReference>
<organism evidence="5 6">
    <name type="scientific">Merismopedia glauca CCAP 1448/3</name>
    <dbReference type="NCBI Taxonomy" id="1296344"/>
    <lineage>
        <taxon>Bacteria</taxon>
        <taxon>Bacillati</taxon>
        <taxon>Cyanobacteriota</taxon>
        <taxon>Cyanophyceae</taxon>
        <taxon>Synechococcales</taxon>
        <taxon>Merismopediaceae</taxon>
        <taxon>Merismopedia</taxon>
    </lineage>
</organism>
<keyword evidence="6" id="KW-1185">Reference proteome</keyword>
<dbReference type="EMBL" id="PVWJ01000116">
    <property type="protein sequence ID" value="PSB01299.1"/>
    <property type="molecule type" value="Genomic_DNA"/>
</dbReference>
<dbReference type="GO" id="GO:1902201">
    <property type="term" value="P:negative regulation of bacterial-type flagellum-dependent cell motility"/>
    <property type="evidence" value="ECO:0007669"/>
    <property type="project" value="TreeGrafter"/>
</dbReference>
<dbReference type="GO" id="GO:0052621">
    <property type="term" value="F:diguanylate cyclase activity"/>
    <property type="evidence" value="ECO:0007669"/>
    <property type="project" value="TreeGrafter"/>
</dbReference>
<dbReference type="FunFam" id="3.30.70.270:FF:000001">
    <property type="entry name" value="Diguanylate cyclase domain protein"/>
    <property type="match status" value="1"/>
</dbReference>
<evidence type="ECO:0000259" key="3">
    <source>
        <dbReference type="PROSITE" id="PS50110"/>
    </source>
</evidence>